<name>A0A835CJ33_9FABA</name>
<dbReference type="PANTHER" id="PTHR37610:SF40">
    <property type="entry name" value="OS01G0909600 PROTEIN"/>
    <property type="match status" value="1"/>
</dbReference>
<evidence type="ECO:0000313" key="3">
    <source>
        <dbReference type="Proteomes" id="UP000634136"/>
    </source>
</evidence>
<dbReference type="Proteomes" id="UP000634136">
    <property type="component" value="Unassembled WGS sequence"/>
</dbReference>
<evidence type="ECO:0000313" key="2">
    <source>
        <dbReference type="EMBL" id="KAF7840932.1"/>
    </source>
</evidence>
<feature type="region of interest" description="Disordered" evidence="1">
    <location>
        <begin position="243"/>
        <end position="262"/>
    </location>
</feature>
<protein>
    <submittedName>
        <fullName evidence="2">Retrovirus-related Pol polyprotein from transposon RE1</fullName>
    </submittedName>
</protein>
<keyword evidence="3" id="KW-1185">Reference proteome</keyword>
<feature type="compositionally biased region" description="Polar residues" evidence="1">
    <location>
        <begin position="244"/>
        <end position="262"/>
    </location>
</feature>
<dbReference type="PANTHER" id="PTHR37610">
    <property type="entry name" value="CCHC-TYPE DOMAIN-CONTAINING PROTEIN"/>
    <property type="match status" value="1"/>
</dbReference>
<organism evidence="2 3">
    <name type="scientific">Senna tora</name>
    <dbReference type="NCBI Taxonomy" id="362788"/>
    <lineage>
        <taxon>Eukaryota</taxon>
        <taxon>Viridiplantae</taxon>
        <taxon>Streptophyta</taxon>
        <taxon>Embryophyta</taxon>
        <taxon>Tracheophyta</taxon>
        <taxon>Spermatophyta</taxon>
        <taxon>Magnoliopsida</taxon>
        <taxon>eudicotyledons</taxon>
        <taxon>Gunneridae</taxon>
        <taxon>Pentapetalae</taxon>
        <taxon>rosids</taxon>
        <taxon>fabids</taxon>
        <taxon>Fabales</taxon>
        <taxon>Fabaceae</taxon>
        <taxon>Caesalpinioideae</taxon>
        <taxon>Cassia clade</taxon>
        <taxon>Senna</taxon>
    </lineage>
</organism>
<sequence length="262" mass="29286">MADQTSISETSGDRSSKIGGSSETAVYPYRRRDPYYIHPSDNSGAQITKNKLGFIDGTIVPPEDTLSEEFMKWSDADSLVLSWLLHSMTKDLMEAYMFTPTSRDLWLELEEKFGTSDRSQIYDLRKQLIQIVQGLDESYNSTVSTILLMDPLPSYNKVYSLVNRIEGQKSGGSSSNTAVEASALVAKVTEQYKTVTNSSGKKKEFGKKGDRVCAHCNRPGHLEDACFKKHGYPEWYKEYKLRKSSQNPTLAVTGGSTISESK</sequence>
<gene>
    <name evidence="2" type="ORF">G2W53_003230</name>
</gene>
<dbReference type="EMBL" id="JAAIUW010000002">
    <property type="protein sequence ID" value="KAF7840932.1"/>
    <property type="molecule type" value="Genomic_DNA"/>
</dbReference>
<feature type="region of interest" description="Disordered" evidence="1">
    <location>
        <begin position="1"/>
        <end position="23"/>
    </location>
</feature>
<accession>A0A835CJ33</accession>
<evidence type="ECO:0000256" key="1">
    <source>
        <dbReference type="SAM" id="MobiDB-lite"/>
    </source>
</evidence>
<dbReference type="AlphaFoldDB" id="A0A835CJ33"/>
<proteinExistence type="predicted"/>
<comment type="caution">
    <text evidence="2">The sequence shown here is derived from an EMBL/GenBank/DDBJ whole genome shotgun (WGS) entry which is preliminary data.</text>
</comment>
<dbReference type="OrthoDB" id="5544992at2759"/>
<feature type="compositionally biased region" description="Polar residues" evidence="1">
    <location>
        <begin position="1"/>
        <end position="10"/>
    </location>
</feature>
<reference evidence="2" key="1">
    <citation type="submission" date="2020-09" db="EMBL/GenBank/DDBJ databases">
        <title>Genome-Enabled Discovery of Anthraquinone Biosynthesis in Senna tora.</title>
        <authorList>
            <person name="Kang S.-H."/>
            <person name="Pandey R.P."/>
            <person name="Lee C.-M."/>
            <person name="Sim J.-S."/>
            <person name="Jeong J.-T."/>
            <person name="Choi B.-S."/>
            <person name="Jung M."/>
            <person name="Ginzburg D."/>
            <person name="Zhao K."/>
            <person name="Won S.Y."/>
            <person name="Oh T.-J."/>
            <person name="Yu Y."/>
            <person name="Kim N.-H."/>
            <person name="Lee O.R."/>
            <person name="Lee T.-H."/>
            <person name="Bashyal P."/>
            <person name="Kim T.-S."/>
            <person name="Lee W.-H."/>
            <person name="Kawkins C."/>
            <person name="Kim C.-K."/>
            <person name="Kim J.S."/>
            <person name="Ahn B.O."/>
            <person name="Rhee S.Y."/>
            <person name="Sohng J.K."/>
        </authorList>
    </citation>
    <scope>NUCLEOTIDE SEQUENCE</scope>
    <source>
        <tissue evidence="2">Leaf</tissue>
    </source>
</reference>